<protein>
    <submittedName>
        <fullName evidence="1">Uncharacterized protein</fullName>
    </submittedName>
</protein>
<reference evidence="1" key="1">
    <citation type="journal article" date="2023" name="Insect Mol. Biol.">
        <title>Genome sequencing provides insights into the evolution of gene families encoding plant cell wall-degrading enzymes in longhorned beetles.</title>
        <authorList>
            <person name="Shin N.R."/>
            <person name="Okamura Y."/>
            <person name="Kirsch R."/>
            <person name="Pauchet Y."/>
        </authorList>
    </citation>
    <scope>NUCLEOTIDE SEQUENCE</scope>
    <source>
        <strain evidence="1">AMC_N1</strain>
    </source>
</reference>
<dbReference type="Proteomes" id="UP001162162">
    <property type="component" value="Unassembled WGS sequence"/>
</dbReference>
<keyword evidence="2" id="KW-1185">Reference proteome</keyword>
<organism evidence="1 2">
    <name type="scientific">Aromia moschata</name>
    <dbReference type="NCBI Taxonomy" id="1265417"/>
    <lineage>
        <taxon>Eukaryota</taxon>
        <taxon>Metazoa</taxon>
        <taxon>Ecdysozoa</taxon>
        <taxon>Arthropoda</taxon>
        <taxon>Hexapoda</taxon>
        <taxon>Insecta</taxon>
        <taxon>Pterygota</taxon>
        <taxon>Neoptera</taxon>
        <taxon>Endopterygota</taxon>
        <taxon>Coleoptera</taxon>
        <taxon>Polyphaga</taxon>
        <taxon>Cucujiformia</taxon>
        <taxon>Chrysomeloidea</taxon>
        <taxon>Cerambycidae</taxon>
        <taxon>Cerambycinae</taxon>
        <taxon>Callichromatini</taxon>
        <taxon>Aromia</taxon>
    </lineage>
</organism>
<evidence type="ECO:0000313" key="2">
    <source>
        <dbReference type="Proteomes" id="UP001162162"/>
    </source>
</evidence>
<name>A0AAV8ZGJ3_9CUCU</name>
<dbReference type="AlphaFoldDB" id="A0AAV8ZGJ3"/>
<gene>
    <name evidence="1" type="ORF">NQ318_001236</name>
</gene>
<proteinExistence type="predicted"/>
<dbReference type="EMBL" id="JAPWTK010000002">
    <property type="protein sequence ID" value="KAJ8962836.1"/>
    <property type="molecule type" value="Genomic_DNA"/>
</dbReference>
<sequence length="76" mass="8775">MGDVKSNRKYLSNAFTWSLHSHEEEKSTQKEESKGEIDENINYYPNCDVSVWLRSCKEEIIEPIDGKIIGNVLISK</sequence>
<comment type="caution">
    <text evidence="1">The sequence shown here is derived from an EMBL/GenBank/DDBJ whole genome shotgun (WGS) entry which is preliminary data.</text>
</comment>
<evidence type="ECO:0000313" key="1">
    <source>
        <dbReference type="EMBL" id="KAJ8962836.1"/>
    </source>
</evidence>
<accession>A0AAV8ZGJ3</accession>